<keyword evidence="6" id="KW-1185">Reference proteome</keyword>
<dbReference type="PANTHER" id="PTHR43537">
    <property type="entry name" value="TRANSCRIPTIONAL REGULATOR, GNTR FAMILY"/>
    <property type="match status" value="1"/>
</dbReference>
<dbReference type="InterPro" id="IPR011711">
    <property type="entry name" value="GntR_C"/>
</dbReference>
<dbReference type="EMBL" id="JBHRSB010000001">
    <property type="protein sequence ID" value="MFC2998708.1"/>
    <property type="molecule type" value="Genomic_DNA"/>
</dbReference>
<organism evidence="5 6">
    <name type="scientific">Falsiroseomonas tokyonensis</name>
    <dbReference type="NCBI Taxonomy" id="430521"/>
    <lineage>
        <taxon>Bacteria</taxon>
        <taxon>Pseudomonadati</taxon>
        <taxon>Pseudomonadota</taxon>
        <taxon>Alphaproteobacteria</taxon>
        <taxon>Acetobacterales</taxon>
        <taxon>Roseomonadaceae</taxon>
        <taxon>Falsiroseomonas</taxon>
    </lineage>
</organism>
<name>A0ABV7BQ05_9PROT</name>
<dbReference type="RefSeq" id="WP_216834233.1">
    <property type="nucleotide sequence ID" value="NZ_JAFNJS010000001.1"/>
</dbReference>
<keyword evidence="2" id="KW-0238">DNA-binding</keyword>
<protein>
    <submittedName>
        <fullName evidence="5">GntR family transcriptional regulator</fullName>
    </submittedName>
</protein>
<reference evidence="6" key="1">
    <citation type="journal article" date="2019" name="Int. J. Syst. Evol. Microbiol.">
        <title>The Global Catalogue of Microorganisms (GCM) 10K type strain sequencing project: providing services to taxonomists for standard genome sequencing and annotation.</title>
        <authorList>
            <consortium name="The Broad Institute Genomics Platform"/>
            <consortium name="The Broad Institute Genome Sequencing Center for Infectious Disease"/>
            <person name="Wu L."/>
            <person name="Ma J."/>
        </authorList>
    </citation>
    <scope>NUCLEOTIDE SEQUENCE [LARGE SCALE GENOMIC DNA]</scope>
    <source>
        <strain evidence="6">CGMCC 1.16855</strain>
    </source>
</reference>
<dbReference type="PROSITE" id="PS50949">
    <property type="entry name" value="HTH_GNTR"/>
    <property type="match status" value="1"/>
</dbReference>
<keyword evidence="1" id="KW-0805">Transcription regulation</keyword>
<proteinExistence type="predicted"/>
<evidence type="ECO:0000256" key="2">
    <source>
        <dbReference type="ARBA" id="ARBA00023125"/>
    </source>
</evidence>
<keyword evidence="3" id="KW-0804">Transcription</keyword>
<evidence type="ECO:0000259" key="4">
    <source>
        <dbReference type="PROSITE" id="PS50949"/>
    </source>
</evidence>
<accession>A0ABV7BQ05</accession>
<evidence type="ECO:0000313" key="6">
    <source>
        <dbReference type="Proteomes" id="UP001595420"/>
    </source>
</evidence>
<dbReference type="InterPro" id="IPR000524">
    <property type="entry name" value="Tscrpt_reg_HTH_GntR"/>
</dbReference>
<sequence>MRRPQALGIDVARRIEALILDGTLRAGERLNEVALARSLGVSRGPVREAARALEKTGLVTVIMNRGAFVRTLTLDEAMDIYEINAALFGLAAARLATLLVPAQAAALRMMVQAMEGAIARGCRDSFFQINSEFHAFIMTSSRNREAAMLYQQLTRKLMLLRRRSFEQPGHMALANREHRALMQAILSGDAARARGLAEAHARRGRSRFLDAIGHAAPDGANREERP</sequence>
<dbReference type="Pfam" id="PF07729">
    <property type="entry name" value="FCD"/>
    <property type="match status" value="1"/>
</dbReference>
<dbReference type="CDD" id="cd07377">
    <property type="entry name" value="WHTH_GntR"/>
    <property type="match status" value="1"/>
</dbReference>
<evidence type="ECO:0000256" key="1">
    <source>
        <dbReference type="ARBA" id="ARBA00023015"/>
    </source>
</evidence>
<feature type="domain" description="HTH gntR-type" evidence="4">
    <location>
        <begin position="5"/>
        <end position="72"/>
    </location>
</feature>
<comment type="caution">
    <text evidence="5">The sequence shown here is derived from an EMBL/GenBank/DDBJ whole genome shotgun (WGS) entry which is preliminary data.</text>
</comment>
<evidence type="ECO:0000256" key="3">
    <source>
        <dbReference type="ARBA" id="ARBA00023163"/>
    </source>
</evidence>
<gene>
    <name evidence="5" type="ORF">ACFOD3_02325</name>
</gene>
<dbReference type="PANTHER" id="PTHR43537:SF24">
    <property type="entry name" value="GLUCONATE OPERON TRANSCRIPTIONAL REPRESSOR"/>
    <property type="match status" value="1"/>
</dbReference>
<dbReference type="Pfam" id="PF00392">
    <property type="entry name" value="GntR"/>
    <property type="match status" value="1"/>
</dbReference>
<dbReference type="SMART" id="SM00895">
    <property type="entry name" value="FCD"/>
    <property type="match status" value="1"/>
</dbReference>
<dbReference type="Proteomes" id="UP001595420">
    <property type="component" value="Unassembled WGS sequence"/>
</dbReference>
<dbReference type="SMART" id="SM00345">
    <property type="entry name" value="HTH_GNTR"/>
    <property type="match status" value="1"/>
</dbReference>
<evidence type="ECO:0000313" key="5">
    <source>
        <dbReference type="EMBL" id="MFC2998708.1"/>
    </source>
</evidence>